<keyword evidence="2" id="KW-1185">Reference proteome</keyword>
<proteinExistence type="predicted"/>
<sequence>MKKNNFHGCEFGVSLDDMDLSATQPQPPRNQGTVGLEINRSIAFEVLIQQKS</sequence>
<protein>
    <submittedName>
        <fullName evidence="1">Uncharacterized protein</fullName>
    </submittedName>
</protein>
<gene>
    <name evidence="1" type="ORF">Goshw_006926</name>
</gene>
<dbReference type="Proteomes" id="UP000593576">
    <property type="component" value="Unassembled WGS sequence"/>
</dbReference>
<organism evidence="1 2">
    <name type="scientific">Gossypium schwendimanii</name>
    <name type="common">Cotton</name>
    <dbReference type="NCBI Taxonomy" id="34291"/>
    <lineage>
        <taxon>Eukaryota</taxon>
        <taxon>Viridiplantae</taxon>
        <taxon>Streptophyta</taxon>
        <taxon>Embryophyta</taxon>
        <taxon>Tracheophyta</taxon>
        <taxon>Spermatophyta</taxon>
        <taxon>Magnoliopsida</taxon>
        <taxon>eudicotyledons</taxon>
        <taxon>Gunneridae</taxon>
        <taxon>Pentapetalae</taxon>
        <taxon>rosids</taxon>
        <taxon>malvids</taxon>
        <taxon>Malvales</taxon>
        <taxon>Malvaceae</taxon>
        <taxon>Malvoideae</taxon>
        <taxon>Gossypium</taxon>
    </lineage>
</organism>
<dbReference type="EMBL" id="JABFAF010263364">
    <property type="protein sequence ID" value="MBA0875980.1"/>
    <property type="molecule type" value="Genomic_DNA"/>
</dbReference>
<feature type="non-terminal residue" evidence="1">
    <location>
        <position position="52"/>
    </location>
</feature>
<name>A0A7J9MYC9_GOSSC</name>
<accession>A0A7J9MYC9</accession>
<reference evidence="1 2" key="1">
    <citation type="journal article" date="2019" name="Genome Biol. Evol.">
        <title>Insights into the evolution of the New World diploid cottons (Gossypium, subgenus Houzingenia) based on genome sequencing.</title>
        <authorList>
            <person name="Grover C.E."/>
            <person name="Arick M.A. 2nd"/>
            <person name="Thrash A."/>
            <person name="Conover J.L."/>
            <person name="Sanders W.S."/>
            <person name="Peterson D.G."/>
            <person name="Frelichowski J.E."/>
            <person name="Scheffler J.A."/>
            <person name="Scheffler B.E."/>
            <person name="Wendel J.F."/>
        </authorList>
    </citation>
    <scope>NUCLEOTIDE SEQUENCE [LARGE SCALE GENOMIC DNA]</scope>
    <source>
        <strain evidence="1">1</strain>
        <tissue evidence="1">Leaf</tissue>
    </source>
</reference>
<comment type="caution">
    <text evidence="1">The sequence shown here is derived from an EMBL/GenBank/DDBJ whole genome shotgun (WGS) entry which is preliminary data.</text>
</comment>
<dbReference type="OrthoDB" id="618098at2759"/>
<dbReference type="AlphaFoldDB" id="A0A7J9MYC9"/>
<evidence type="ECO:0000313" key="2">
    <source>
        <dbReference type="Proteomes" id="UP000593576"/>
    </source>
</evidence>
<evidence type="ECO:0000313" key="1">
    <source>
        <dbReference type="EMBL" id="MBA0875980.1"/>
    </source>
</evidence>